<organism evidence="2 3">
    <name type="scientific">Coccomyxa subellipsoidea</name>
    <dbReference type="NCBI Taxonomy" id="248742"/>
    <lineage>
        <taxon>Eukaryota</taxon>
        <taxon>Viridiplantae</taxon>
        <taxon>Chlorophyta</taxon>
        <taxon>core chlorophytes</taxon>
        <taxon>Trebouxiophyceae</taxon>
        <taxon>Trebouxiophyceae incertae sedis</taxon>
        <taxon>Coccomyxaceae</taxon>
        <taxon>Coccomyxa</taxon>
    </lineage>
</organism>
<dbReference type="Gene3D" id="2.40.50.140">
    <property type="entry name" value="Nucleic acid-binding proteins"/>
    <property type="match status" value="1"/>
</dbReference>
<dbReference type="EMBL" id="JALJOT010000017">
    <property type="protein sequence ID" value="KAK9901636.1"/>
    <property type="molecule type" value="Genomic_DNA"/>
</dbReference>
<accession>A0ABR2YBK5</accession>
<dbReference type="Pfam" id="PF21473">
    <property type="entry name" value="OB_Ssb-like"/>
    <property type="match status" value="1"/>
</dbReference>
<dbReference type="SUPFAM" id="SSF50249">
    <property type="entry name" value="Nucleic acid-binding proteins"/>
    <property type="match status" value="1"/>
</dbReference>
<dbReference type="PANTHER" id="PTHR31472:SF13">
    <property type="entry name" value="OB DOMAIN-CONTAINING PROTEIN"/>
    <property type="match status" value="1"/>
</dbReference>
<sequence length="155" mass="17176">MASPGAVEKRQPVFTTIDQLRPDTSGHNLKVKVVEVKVVLARQAGRPSSSSRISECLIGDHTGVIIFTARNDQVDLVKEGEYLIIRNSKIDMYKGSMRLAVNQWGKVERTDPQDFEPKLDHNLSLVEYELVRLEQGTDTDNLAPPEAAAQSEASC</sequence>
<gene>
    <name evidence="2" type="ORF">WJX75_005940</name>
</gene>
<evidence type="ECO:0000313" key="2">
    <source>
        <dbReference type="EMBL" id="KAK9901636.1"/>
    </source>
</evidence>
<comment type="caution">
    <text evidence="2">The sequence shown here is derived from an EMBL/GenBank/DDBJ whole genome shotgun (WGS) entry which is preliminary data.</text>
</comment>
<evidence type="ECO:0000259" key="1">
    <source>
        <dbReference type="Pfam" id="PF21473"/>
    </source>
</evidence>
<keyword evidence="3" id="KW-1185">Reference proteome</keyword>
<dbReference type="PANTHER" id="PTHR31472">
    <property type="entry name" value="OS05G0244600 PROTEIN"/>
    <property type="match status" value="1"/>
</dbReference>
<dbReference type="Proteomes" id="UP001491310">
    <property type="component" value="Unassembled WGS sequence"/>
</dbReference>
<name>A0ABR2YBK5_9CHLO</name>
<protein>
    <recommendedName>
        <fullName evidence="1">Single-stranded DNA binding protein Ssb-like OB fold domain-containing protein</fullName>
    </recommendedName>
</protein>
<dbReference type="InterPro" id="IPR012340">
    <property type="entry name" value="NA-bd_OB-fold"/>
</dbReference>
<evidence type="ECO:0000313" key="3">
    <source>
        <dbReference type="Proteomes" id="UP001491310"/>
    </source>
</evidence>
<reference evidence="2 3" key="1">
    <citation type="journal article" date="2024" name="Nat. Commun.">
        <title>Phylogenomics reveals the evolutionary origins of lichenization in chlorophyte algae.</title>
        <authorList>
            <person name="Puginier C."/>
            <person name="Libourel C."/>
            <person name="Otte J."/>
            <person name="Skaloud P."/>
            <person name="Haon M."/>
            <person name="Grisel S."/>
            <person name="Petersen M."/>
            <person name="Berrin J.G."/>
            <person name="Delaux P.M."/>
            <person name="Dal Grande F."/>
            <person name="Keller J."/>
        </authorList>
    </citation>
    <scope>NUCLEOTIDE SEQUENCE [LARGE SCALE GENOMIC DNA]</scope>
    <source>
        <strain evidence="2 3">SAG 216-7</strain>
    </source>
</reference>
<feature type="domain" description="Single-stranded DNA binding protein Ssb-like OB fold" evidence="1">
    <location>
        <begin position="20"/>
        <end position="108"/>
    </location>
</feature>
<proteinExistence type="predicted"/>
<dbReference type="InterPro" id="IPR048970">
    <property type="entry name" value="OB_Ssb-like"/>
</dbReference>
<dbReference type="CDD" id="cd04491">
    <property type="entry name" value="SoSSB_OBF"/>
    <property type="match status" value="1"/>
</dbReference>